<keyword evidence="3" id="KW-1185">Reference proteome</keyword>
<dbReference type="InterPro" id="IPR024775">
    <property type="entry name" value="DinB-like"/>
</dbReference>
<name>A0ABW1KFT4_9ACTN</name>
<dbReference type="RefSeq" id="WP_377428012.1">
    <property type="nucleotide sequence ID" value="NZ_JBHSPR010000032.1"/>
</dbReference>
<dbReference type="Pfam" id="PF12867">
    <property type="entry name" value="DinB_2"/>
    <property type="match status" value="1"/>
</dbReference>
<protein>
    <submittedName>
        <fullName evidence="2">DinB family protein</fullName>
    </submittedName>
</protein>
<evidence type="ECO:0000259" key="1">
    <source>
        <dbReference type="Pfam" id="PF12867"/>
    </source>
</evidence>
<dbReference type="InterPro" id="IPR001646">
    <property type="entry name" value="5peptide_repeat"/>
</dbReference>
<reference evidence="3" key="1">
    <citation type="journal article" date="2019" name="Int. J. Syst. Evol. Microbiol.">
        <title>The Global Catalogue of Microorganisms (GCM) 10K type strain sequencing project: providing services to taxonomists for standard genome sequencing and annotation.</title>
        <authorList>
            <consortium name="The Broad Institute Genomics Platform"/>
            <consortium name="The Broad Institute Genome Sequencing Center for Infectious Disease"/>
            <person name="Wu L."/>
            <person name="Ma J."/>
        </authorList>
    </citation>
    <scope>NUCLEOTIDE SEQUENCE [LARGE SCALE GENOMIC DNA]</scope>
    <source>
        <strain evidence="3">ZS-35-S2</strain>
    </source>
</reference>
<feature type="domain" description="DinB-like" evidence="1">
    <location>
        <begin position="111"/>
        <end position="254"/>
    </location>
</feature>
<evidence type="ECO:0000313" key="2">
    <source>
        <dbReference type="EMBL" id="MFC6020620.1"/>
    </source>
</evidence>
<proteinExistence type="predicted"/>
<dbReference type="Gene3D" id="2.160.20.80">
    <property type="entry name" value="E3 ubiquitin-protein ligase SopA"/>
    <property type="match status" value="1"/>
</dbReference>
<dbReference type="SUPFAM" id="SSF141571">
    <property type="entry name" value="Pentapeptide repeat-like"/>
    <property type="match status" value="1"/>
</dbReference>
<organism evidence="2 3">
    <name type="scientific">Plantactinospora solaniradicis</name>
    <dbReference type="NCBI Taxonomy" id="1723736"/>
    <lineage>
        <taxon>Bacteria</taxon>
        <taxon>Bacillati</taxon>
        <taxon>Actinomycetota</taxon>
        <taxon>Actinomycetes</taxon>
        <taxon>Micromonosporales</taxon>
        <taxon>Micromonosporaceae</taxon>
        <taxon>Plantactinospora</taxon>
    </lineage>
</organism>
<dbReference type="Pfam" id="PF00805">
    <property type="entry name" value="Pentapeptide"/>
    <property type="match status" value="1"/>
</dbReference>
<comment type="caution">
    <text evidence="2">The sequence shown here is derived from an EMBL/GenBank/DDBJ whole genome shotgun (WGS) entry which is preliminary data.</text>
</comment>
<evidence type="ECO:0000313" key="3">
    <source>
        <dbReference type="Proteomes" id="UP001596203"/>
    </source>
</evidence>
<dbReference type="SUPFAM" id="SSF109854">
    <property type="entry name" value="DinB/YfiT-like putative metalloenzymes"/>
    <property type="match status" value="1"/>
</dbReference>
<dbReference type="Proteomes" id="UP001596203">
    <property type="component" value="Unassembled WGS sequence"/>
</dbReference>
<gene>
    <name evidence="2" type="ORF">ACFP2T_31160</name>
</gene>
<dbReference type="InterPro" id="IPR034660">
    <property type="entry name" value="DinB/YfiT-like"/>
</dbReference>
<sequence>MTEFHEQDLAGACFGRVNLRGATFTQVRLNDARMREVDLTGARIRGALLNGSRMRGVELVDVEISGELRNVVVNGVDIAPLVEAELNRRMPERAKMAPDDSDGFREAWAILERLWAGTVARARTFPQAELHRSVDDEWSFIQTLRHLNFASAAWVGRMILGNASPWHQLDLPWDEAPGWDGIPWDREARPSLDEVLTIRRERQAMVRRVMESLTDEQLGSEVTRTEPGWPRTENFPFKECLRIVLNEEWEHRLYAERDLTSLEKEK</sequence>
<dbReference type="EMBL" id="JBHSPR010000032">
    <property type="protein sequence ID" value="MFC6020620.1"/>
    <property type="molecule type" value="Genomic_DNA"/>
</dbReference>
<accession>A0ABW1KFT4</accession>
<dbReference type="Gene3D" id="1.20.120.450">
    <property type="entry name" value="dinb family like domain"/>
    <property type="match status" value="1"/>
</dbReference>